<dbReference type="InterPro" id="IPR050126">
    <property type="entry name" value="Ap4A_hydrolase"/>
</dbReference>
<dbReference type="SUPFAM" id="SSF56300">
    <property type="entry name" value="Metallo-dependent phosphatases"/>
    <property type="match status" value="1"/>
</dbReference>
<evidence type="ECO:0000259" key="1">
    <source>
        <dbReference type="Pfam" id="PF00149"/>
    </source>
</evidence>
<dbReference type="PANTHER" id="PTHR42850:SF4">
    <property type="entry name" value="ZINC-DEPENDENT ENDOPOLYPHOSPHATASE"/>
    <property type="match status" value="1"/>
</dbReference>
<dbReference type="InterPro" id="IPR006186">
    <property type="entry name" value="Ser/Thr-sp_prot-phosphatase"/>
</dbReference>
<dbReference type="PRINTS" id="PR00114">
    <property type="entry name" value="STPHPHTASE"/>
</dbReference>
<dbReference type="GO" id="GO:0008803">
    <property type="term" value="F:bis(5'-nucleosyl)-tetraphosphatase (symmetrical) activity"/>
    <property type="evidence" value="ECO:0007669"/>
    <property type="project" value="TreeGrafter"/>
</dbReference>
<dbReference type="Pfam" id="PF00149">
    <property type="entry name" value="Metallophos"/>
    <property type="match status" value="1"/>
</dbReference>
<organism evidence="2">
    <name type="scientific">Mammaliicoccus phage MSShimriz1</name>
    <dbReference type="NCBI Taxonomy" id="3230127"/>
    <lineage>
        <taxon>Viruses</taxon>
    </lineage>
</organism>
<accession>A0AAU8GVR8</accession>
<name>A0AAU8GVR8_9VIRU</name>
<proteinExistence type="predicted"/>
<dbReference type="EMBL" id="PP931174">
    <property type="protein sequence ID" value="XCH45196.1"/>
    <property type="molecule type" value="Genomic_DNA"/>
</dbReference>
<dbReference type="GO" id="GO:0016791">
    <property type="term" value="F:phosphatase activity"/>
    <property type="evidence" value="ECO:0007669"/>
    <property type="project" value="TreeGrafter"/>
</dbReference>
<evidence type="ECO:0000313" key="2">
    <source>
        <dbReference type="EMBL" id="XCH45196.1"/>
    </source>
</evidence>
<dbReference type="InterPro" id="IPR029052">
    <property type="entry name" value="Metallo-depent_PP-like"/>
</dbReference>
<dbReference type="GO" id="GO:0110154">
    <property type="term" value="P:RNA decapping"/>
    <property type="evidence" value="ECO:0007669"/>
    <property type="project" value="TreeGrafter"/>
</dbReference>
<sequence length="233" mass="27306">MAIYVVPDIHGEYQKLLNVMEKINKVRKPNETIVFLGDYVDRGKRSKDVVNYMFEIMSNDDNVVALLGNHDDVFYSIMESSDRLEFHHIDWLSRYCIETLNSYGVNTIPLKYDNVIYNLKYNLDFIEEELNKVKQSDDYRKFKILMVNCRKYYKEGKYIFSHSGGVSYKPIEEQSLDELLWSRDFKPRNDDYIYVCGHTPTSSRKVEDNGSMLMCDVGAVFGHTELPLIKLEG</sequence>
<dbReference type="InterPro" id="IPR004843">
    <property type="entry name" value="Calcineurin-like_PHP"/>
</dbReference>
<dbReference type="PANTHER" id="PTHR42850">
    <property type="entry name" value="METALLOPHOSPHOESTERASE"/>
    <property type="match status" value="1"/>
</dbReference>
<protein>
    <submittedName>
        <fullName evidence="2">NinI-like serine-threonine phosphatase</fullName>
    </submittedName>
</protein>
<dbReference type="Gene3D" id="3.60.21.10">
    <property type="match status" value="1"/>
</dbReference>
<reference evidence="2" key="1">
    <citation type="submission" date="2024-06" db="EMBL/GenBank/DDBJ databases">
        <authorList>
            <person name="Ashkenazi R."/>
            <person name="Lipszyc R.R."/>
            <person name="Braunstein R."/>
            <person name="Yerushalmy O."/>
            <person name="Alkalay-Oren S."/>
            <person name="Coppenhagn-Glazer S."/>
            <person name="Hazan R."/>
        </authorList>
    </citation>
    <scope>NUCLEOTIDE SEQUENCE</scope>
</reference>
<feature type="domain" description="Calcineurin-like phosphoesterase" evidence="1">
    <location>
        <begin position="1"/>
        <end position="223"/>
    </location>
</feature>